<evidence type="ECO:0000259" key="3">
    <source>
        <dbReference type="Pfam" id="PF00248"/>
    </source>
</evidence>
<dbReference type="Pfam" id="PF00248">
    <property type="entry name" value="Aldo_ket_red"/>
    <property type="match status" value="1"/>
</dbReference>
<dbReference type="PRINTS" id="PR00069">
    <property type="entry name" value="ALDKETRDTASE"/>
</dbReference>
<dbReference type="InterPro" id="IPR020471">
    <property type="entry name" value="AKR"/>
</dbReference>
<dbReference type="PANTHER" id="PTHR43625">
    <property type="entry name" value="AFLATOXIN B1 ALDEHYDE REDUCTASE"/>
    <property type="match status" value="1"/>
</dbReference>
<dbReference type="InterPro" id="IPR050791">
    <property type="entry name" value="Aldo-Keto_reductase"/>
</dbReference>
<dbReference type="SUPFAM" id="SSF51430">
    <property type="entry name" value="NAD(P)-linked oxidoreductase"/>
    <property type="match status" value="1"/>
</dbReference>
<evidence type="ECO:0000256" key="2">
    <source>
        <dbReference type="SAM" id="MobiDB-lite"/>
    </source>
</evidence>
<reference evidence="4 5" key="1">
    <citation type="submission" date="2024-06" db="EMBL/GenBank/DDBJ databases">
        <title>The Natural Products Discovery Center: Release of the First 8490 Sequenced Strains for Exploring Actinobacteria Biosynthetic Diversity.</title>
        <authorList>
            <person name="Kalkreuter E."/>
            <person name="Kautsar S.A."/>
            <person name="Yang D."/>
            <person name="Bader C.D."/>
            <person name="Teijaro C.N."/>
            <person name="Fluegel L."/>
            <person name="Davis C.M."/>
            <person name="Simpson J.R."/>
            <person name="Lauterbach L."/>
            <person name="Steele A.D."/>
            <person name="Gui C."/>
            <person name="Meng S."/>
            <person name="Li G."/>
            <person name="Viehrig K."/>
            <person name="Ye F."/>
            <person name="Su P."/>
            <person name="Kiefer A.F."/>
            <person name="Nichols A."/>
            <person name="Cepeda A.J."/>
            <person name="Yan W."/>
            <person name="Fan B."/>
            <person name="Jiang Y."/>
            <person name="Adhikari A."/>
            <person name="Zheng C.-J."/>
            <person name="Schuster L."/>
            <person name="Cowan T.M."/>
            <person name="Smanski M.J."/>
            <person name="Chevrette M.G."/>
            <person name="De Carvalho L.P.S."/>
            <person name="Shen B."/>
        </authorList>
    </citation>
    <scope>NUCLEOTIDE SEQUENCE [LARGE SCALE GENOMIC DNA]</scope>
    <source>
        <strain evidence="4 5">NPDC047833</strain>
    </source>
</reference>
<dbReference type="InterPro" id="IPR036812">
    <property type="entry name" value="NAD(P)_OxRdtase_dom_sf"/>
</dbReference>
<keyword evidence="1" id="KW-0560">Oxidoreductase</keyword>
<dbReference type="Gene3D" id="3.20.20.100">
    <property type="entry name" value="NADP-dependent oxidoreductase domain"/>
    <property type="match status" value="1"/>
</dbReference>
<evidence type="ECO:0000313" key="4">
    <source>
        <dbReference type="EMBL" id="MEW2362945.1"/>
    </source>
</evidence>
<feature type="compositionally biased region" description="Polar residues" evidence="2">
    <location>
        <begin position="1"/>
        <end position="19"/>
    </location>
</feature>
<proteinExistence type="predicted"/>
<dbReference type="RefSeq" id="WP_359778080.1">
    <property type="nucleotide sequence ID" value="NZ_JBEYRR010000004.1"/>
</dbReference>
<gene>
    <name evidence="4" type="ORF">AB0887_13445</name>
</gene>
<dbReference type="InterPro" id="IPR023210">
    <property type="entry name" value="NADP_OxRdtase_dom"/>
</dbReference>
<dbReference type="Proteomes" id="UP001553843">
    <property type="component" value="Unassembled WGS sequence"/>
</dbReference>
<keyword evidence="5" id="KW-1185">Reference proteome</keyword>
<accession>A0ABV3LU16</accession>
<comment type="caution">
    <text evidence="4">The sequence shown here is derived from an EMBL/GenBank/DDBJ whole genome shotgun (WGS) entry which is preliminary data.</text>
</comment>
<protein>
    <submittedName>
        <fullName evidence="4">Aldo/keto reductase</fullName>
    </submittedName>
</protein>
<dbReference type="EMBL" id="JBEYRS010000004">
    <property type="protein sequence ID" value="MEW2362945.1"/>
    <property type="molecule type" value="Genomic_DNA"/>
</dbReference>
<feature type="region of interest" description="Disordered" evidence="2">
    <location>
        <begin position="1"/>
        <end position="21"/>
    </location>
</feature>
<evidence type="ECO:0000256" key="1">
    <source>
        <dbReference type="ARBA" id="ARBA00023002"/>
    </source>
</evidence>
<name>A0ABV3LU16_9ACTN</name>
<feature type="domain" description="NADP-dependent oxidoreductase" evidence="3">
    <location>
        <begin position="31"/>
        <end position="331"/>
    </location>
</feature>
<evidence type="ECO:0000313" key="5">
    <source>
        <dbReference type="Proteomes" id="UP001553843"/>
    </source>
</evidence>
<dbReference type="PANTHER" id="PTHR43625:SF40">
    <property type="entry name" value="ALDO-KETO REDUCTASE YAKC [NADP(+)]"/>
    <property type="match status" value="1"/>
</dbReference>
<organism evidence="4 5">
    <name type="scientific">Streptomyces huasconensis</name>
    <dbReference type="NCBI Taxonomy" id="1854574"/>
    <lineage>
        <taxon>Bacteria</taxon>
        <taxon>Bacillati</taxon>
        <taxon>Actinomycetota</taxon>
        <taxon>Actinomycetes</taxon>
        <taxon>Kitasatosporales</taxon>
        <taxon>Streptomycetaceae</taxon>
        <taxon>Streptomyces</taxon>
    </lineage>
</organism>
<sequence>MTHTNTQSSTAEPSPSVLPTRSLGGLEVSALGYGAMVLSPGVYGEVDDERGERALRAAVDAGATIIDTSDGYGADGHNERLIGRALRGRREQVAIATKFGFRLPEGVEPHPFPTGYAFGELAVNGDPRHVRGYAEASLRGLETDYIDLYYPHFPDPQVPFEETVGAVAELIEAGLVRHLGLSNVTADQLRAAHAVHPVAAVQIEWSMWKPADPQMLATARELGVGLVPWSPLGAGFLTGTVGQVGEGDFRQNAPRFDAANLKANNDRFAPVRGIAQELGITPAQLALAWLLHQDPHVVPIPGSRTPKHIEENLAAAHVKLDAEVLARLERILGETEVEGGTLL</sequence>